<dbReference type="EMBL" id="LT599585">
    <property type="protein sequence ID" value="SBW85058.1"/>
    <property type="molecule type" value="Genomic_DNA"/>
</dbReference>
<evidence type="ECO:0000256" key="1">
    <source>
        <dbReference type="SAM" id="MobiDB-lite"/>
    </source>
</evidence>
<sequence length="95" mass="11104">MIEPNHFRPDQAGDFPFTTEVELLLGGISRAMHPDGTFQFADQDCEPVAVYSPRLDERALEAFCKRHIERYRDHHQKHKAAIQEDETPPIEPFWE</sequence>
<feature type="compositionally biased region" description="Acidic residues" evidence="1">
    <location>
        <begin position="83"/>
        <end position="95"/>
    </location>
</feature>
<geneLocation type="plasmid" evidence="3">
    <name>pve_Plasmid</name>
</geneLocation>
<evidence type="ECO:0000313" key="3">
    <source>
        <dbReference type="Proteomes" id="UP000245431"/>
    </source>
</evidence>
<gene>
    <name evidence="2" type="ORF">PVE_P0013</name>
</gene>
<protein>
    <submittedName>
        <fullName evidence="2">Uncharacterized protein</fullName>
    </submittedName>
</protein>
<keyword evidence="2" id="KW-0614">Plasmid</keyword>
<feature type="region of interest" description="Disordered" evidence="1">
    <location>
        <begin position="75"/>
        <end position="95"/>
    </location>
</feature>
<reference evidence="3" key="1">
    <citation type="submission" date="2016-07" db="EMBL/GenBank/DDBJ databases">
        <authorList>
            <person name="Florea S."/>
            <person name="Webb J.S."/>
            <person name="Jaromczyk J."/>
            <person name="Schardl C.L."/>
        </authorList>
    </citation>
    <scope>NUCLEOTIDE SEQUENCE [LARGE SCALE GENOMIC DNA]</scope>
    <source>
        <strain evidence="3">1YdBTEX2</strain>
        <plasmid evidence="3">Plasmid pve_Plasmid</plasmid>
    </source>
</reference>
<dbReference type="AlphaFoldDB" id="A0A1D3K9S6"/>
<proteinExistence type="predicted"/>
<dbReference type="Proteomes" id="UP000245431">
    <property type="component" value="Plasmid PVE_plasmid"/>
</dbReference>
<accession>A0A1D3K9S6</accession>
<name>A0A1D3K9S6_PSEVE</name>
<evidence type="ECO:0000313" key="2">
    <source>
        <dbReference type="EMBL" id="SBW85058.1"/>
    </source>
</evidence>
<organism evidence="2 3">
    <name type="scientific">Pseudomonas veronii 1YdBTEX2</name>
    <dbReference type="NCBI Taxonomy" id="1295141"/>
    <lineage>
        <taxon>Bacteria</taxon>
        <taxon>Pseudomonadati</taxon>
        <taxon>Pseudomonadota</taxon>
        <taxon>Gammaproteobacteria</taxon>
        <taxon>Pseudomonadales</taxon>
        <taxon>Pseudomonadaceae</taxon>
        <taxon>Pseudomonas</taxon>
    </lineage>
</organism>